<accession>A0A0C3AB46</accession>
<proteinExistence type="predicted"/>
<dbReference type="AlphaFoldDB" id="A0A0C3AB46"/>
<feature type="compositionally biased region" description="Basic residues" evidence="1">
    <location>
        <begin position="102"/>
        <end position="117"/>
    </location>
</feature>
<protein>
    <submittedName>
        <fullName evidence="2">Uncharacterized protein</fullName>
    </submittedName>
</protein>
<name>A0A0C3AB46_PILCF</name>
<reference evidence="3" key="2">
    <citation type="submission" date="2015-01" db="EMBL/GenBank/DDBJ databases">
        <title>Evolutionary Origins and Diversification of the Mycorrhizal Mutualists.</title>
        <authorList>
            <consortium name="DOE Joint Genome Institute"/>
            <consortium name="Mycorrhizal Genomics Consortium"/>
            <person name="Kohler A."/>
            <person name="Kuo A."/>
            <person name="Nagy L.G."/>
            <person name="Floudas D."/>
            <person name="Copeland A."/>
            <person name="Barry K.W."/>
            <person name="Cichocki N."/>
            <person name="Veneault-Fourrey C."/>
            <person name="LaButti K."/>
            <person name="Lindquist E.A."/>
            <person name="Lipzen A."/>
            <person name="Lundell T."/>
            <person name="Morin E."/>
            <person name="Murat C."/>
            <person name="Riley R."/>
            <person name="Ohm R."/>
            <person name="Sun H."/>
            <person name="Tunlid A."/>
            <person name="Henrissat B."/>
            <person name="Grigoriev I.V."/>
            <person name="Hibbett D.S."/>
            <person name="Martin F."/>
        </authorList>
    </citation>
    <scope>NUCLEOTIDE SEQUENCE [LARGE SCALE GENOMIC DNA]</scope>
    <source>
        <strain evidence="3">F 1598</strain>
    </source>
</reference>
<feature type="region of interest" description="Disordered" evidence="1">
    <location>
        <begin position="62"/>
        <end position="122"/>
    </location>
</feature>
<organism evidence="2 3">
    <name type="scientific">Piloderma croceum (strain F 1598)</name>
    <dbReference type="NCBI Taxonomy" id="765440"/>
    <lineage>
        <taxon>Eukaryota</taxon>
        <taxon>Fungi</taxon>
        <taxon>Dikarya</taxon>
        <taxon>Basidiomycota</taxon>
        <taxon>Agaricomycotina</taxon>
        <taxon>Agaricomycetes</taxon>
        <taxon>Agaricomycetidae</taxon>
        <taxon>Atheliales</taxon>
        <taxon>Atheliaceae</taxon>
        <taxon>Piloderma</taxon>
    </lineage>
</organism>
<gene>
    <name evidence="2" type="ORF">PILCRDRAFT_17500</name>
</gene>
<dbReference type="Proteomes" id="UP000054166">
    <property type="component" value="Unassembled WGS sequence"/>
</dbReference>
<evidence type="ECO:0000256" key="1">
    <source>
        <dbReference type="SAM" id="MobiDB-lite"/>
    </source>
</evidence>
<evidence type="ECO:0000313" key="2">
    <source>
        <dbReference type="EMBL" id="KIM71008.1"/>
    </source>
</evidence>
<evidence type="ECO:0000313" key="3">
    <source>
        <dbReference type="Proteomes" id="UP000054166"/>
    </source>
</evidence>
<dbReference type="OrthoDB" id="3268646at2759"/>
<reference evidence="2 3" key="1">
    <citation type="submission" date="2014-04" db="EMBL/GenBank/DDBJ databases">
        <authorList>
            <consortium name="DOE Joint Genome Institute"/>
            <person name="Kuo A."/>
            <person name="Tarkka M."/>
            <person name="Buscot F."/>
            <person name="Kohler A."/>
            <person name="Nagy L.G."/>
            <person name="Floudas D."/>
            <person name="Copeland A."/>
            <person name="Barry K.W."/>
            <person name="Cichocki N."/>
            <person name="Veneault-Fourrey C."/>
            <person name="LaButti K."/>
            <person name="Lindquist E.A."/>
            <person name="Lipzen A."/>
            <person name="Lundell T."/>
            <person name="Morin E."/>
            <person name="Murat C."/>
            <person name="Sun H."/>
            <person name="Tunlid A."/>
            <person name="Henrissat B."/>
            <person name="Grigoriev I.V."/>
            <person name="Hibbett D.S."/>
            <person name="Martin F."/>
            <person name="Nordberg H.P."/>
            <person name="Cantor M.N."/>
            <person name="Hua S.X."/>
        </authorList>
    </citation>
    <scope>NUCLEOTIDE SEQUENCE [LARGE SCALE GENOMIC DNA]</scope>
    <source>
        <strain evidence="2 3">F 1598</strain>
    </source>
</reference>
<dbReference type="STRING" id="765440.A0A0C3AB46"/>
<dbReference type="InParanoid" id="A0A0C3AB46"/>
<feature type="compositionally biased region" description="Low complexity" evidence="1">
    <location>
        <begin position="80"/>
        <end position="94"/>
    </location>
</feature>
<keyword evidence="3" id="KW-1185">Reference proteome</keyword>
<sequence>MPIPGTKLAPEKFRGDFHKGIPKALKVRIENRILTRNPVRDLSEPFSIGEIDTAAEAILQRDRFDTALDDSESEDGGSSGDESSNEGSDTSSSDSDSENEKKRKRSKIKHETPRKRVVNGSRKEVEGLIRQMSLLTQDDPNYGLAYYRAMKLDADISKVVNNPAI</sequence>
<dbReference type="HOGENOM" id="CLU_1611431_0_0_1"/>
<dbReference type="EMBL" id="KN833598">
    <property type="protein sequence ID" value="KIM71008.1"/>
    <property type="molecule type" value="Genomic_DNA"/>
</dbReference>